<dbReference type="Pfam" id="PF18269">
    <property type="entry name" value="T3SS_ATPase_C"/>
    <property type="match status" value="1"/>
</dbReference>
<dbReference type="CDD" id="cd18114">
    <property type="entry name" value="ATP-synt_flagellum-secretory_path_III_C"/>
    <property type="match status" value="1"/>
</dbReference>
<dbReference type="NCBIfam" id="TIGR01026">
    <property type="entry name" value="fliI_yscN"/>
    <property type="match status" value="1"/>
</dbReference>
<dbReference type="OrthoDB" id="9802718at2"/>
<dbReference type="PANTHER" id="PTHR15184:SF9">
    <property type="entry name" value="SPI-1 TYPE 3 SECRETION SYSTEM ATPASE"/>
    <property type="match status" value="1"/>
</dbReference>
<dbReference type="InterPro" id="IPR003593">
    <property type="entry name" value="AAA+_ATPase"/>
</dbReference>
<proteinExistence type="predicted"/>
<dbReference type="PROSITE" id="PS00152">
    <property type="entry name" value="ATPASE_ALPHA_BETA"/>
    <property type="match status" value="1"/>
</dbReference>
<dbReference type="InterPro" id="IPR050053">
    <property type="entry name" value="ATPase_alpha/beta_chains"/>
</dbReference>
<evidence type="ECO:0000256" key="8">
    <source>
        <dbReference type="ARBA" id="ARBA00034006"/>
    </source>
</evidence>
<evidence type="ECO:0000256" key="2">
    <source>
        <dbReference type="ARBA" id="ARBA00022448"/>
    </source>
</evidence>
<dbReference type="KEGG" id="acaf:CA12_37680"/>
<evidence type="ECO:0000313" key="12">
    <source>
        <dbReference type="Proteomes" id="UP000318741"/>
    </source>
</evidence>
<dbReference type="Proteomes" id="UP000318741">
    <property type="component" value="Chromosome"/>
</dbReference>
<evidence type="ECO:0000256" key="6">
    <source>
        <dbReference type="ARBA" id="ARBA00022927"/>
    </source>
</evidence>
<evidence type="ECO:0000256" key="9">
    <source>
        <dbReference type="SAM" id="MobiDB-lite"/>
    </source>
</evidence>
<dbReference type="Gene3D" id="3.40.50.12240">
    <property type="match status" value="1"/>
</dbReference>
<sequence>MNSVGTRYAARLRRAVSVGLTGSVARMTGAGAAVAGLPAPVGAEVRFSPAGGPPVEGVVTGFHGGETFVMPFADLAGVRRGDKVRLTRGTGDLAVGDGLIGRVLDGRGRVIDGKPAPPRPHAVDPHAAPPPALGRPPIRRKFDTGVRVIDALLTVGRGQRIGLFAGSGVGKSTLLAQLARGSEADVAVLALVGERGREVREFLDHDLGPNGLSRSVVVVATGDEPAAVRLRAALTATAIAEHFRDAGRSVLLMLDSVTRLAQAQREIGLAAGEPPATRGYPPSVFALLPRLLERSGPGAPSPKRPDGAGSITAFYTTLVDGDDPNEPIADAVRGTLDGHVWLSRALAEANHFPAVDVPGSLSRLMAQLAASEHAQAAGRVRSLLAAHREAEDLIRIGAYQSGSSAEVDVAVKMKPAIDAFLRQRPDESTPAHEAVSALQALAATANAGLTNGGTAT</sequence>
<accession>A0A517PE48</accession>
<comment type="catalytic activity">
    <reaction evidence="8">
        <text>ATP + H2O + cellular proteinSide 1 = ADP + phosphate + cellular proteinSide 2.</text>
        <dbReference type="EC" id="7.4.2.8"/>
    </reaction>
</comment>
<keyword evidence="7" id="KW-1278">Translocase</keyword>
<dbReference type="InterPro" id="IPR040627">
    <property type="entry name" value="T3SS_ATPase_C"/>
</dbReference>
<keyword evidence="4" id="KW-0547">Nucleotide-binding</keyword>
<feature type="domain" description="AAA+ ATPase" evidence="10">
    <location>
        <begin position="157"/>
        <end position="346"/>
    </location>
</feature>
<dbReference type="GO" id="GO:0005737">
    <property type="term" value="C:cytoplasm"/>
    <property type="evidence" value="ECO:0007669"/>
    <property type="project" value="UniProtKB-SubCell"/>
</dbReference>
<dbReference type="SMART" id="SM00382">
    <property type="entry name" value="AAA"/>
    <property type="match status" value="1"/>
</dbReference>
<dbReference type="SUPFAM" id="SSF52540">
    <property type="entry name" value="P-loop containing nucleoside triphosphate hydrolases"/>
    <property type="match status" value="1"/>
</dbReference>
<dbReference type="PANTHER" id="PTHR15184">
    <property type="entry name" value="ATP SYNTHASE"/>
    <property type="match status" value="1"/>
</dbReference>
<dbReference type="RefSeq" id="WP_145360552.1">
    <property type="nucleotide sequence ID" value="NZ_CP036265.1"/>
</dbReference>
<evidence type="ECO:0000256" key="4">
    <source>
        <dbReference type="ARBA" id="ARBA00022741"/>
    </source>
</evidence>
<evidence type="ECO:0000256" key="7">
    <source>
        <dbReference type="ARBA" id="ARBA00022967"/>
    </source>
</evidence>
<dbReference type="GO" id="GO:0005524">
    <property type="term" value="F:ATP binding"/>
    <property type="evidence" value="ECO:0007669"/>
    <property type="project" value="UniProtKB-KW"/>
</dbReference>
<dbReference type="InterPro" id="IPR005714">
    <property type="entry name" value="ATPase_T3SS_FliI/YscN"/>
</dbReference>
<feature type="region of interest" description="Disordered" evidence="9">
    <location>
        <begin position="112"/>
        <end position="139"/>
    </location>
</feature>
<keyword evidence="5" id="KW-0067">ATP-binding</keyword>
<organism evidence="11 12">
    <name type="scientific">Alienimonas californiensis</name>
    <dbReference type="NCBI Taxonomy" id="2527989"/>
    <lineage>
        <taxon>Bacteria</taxon>
        <taxon>Pseudomonadati</taxon>
        <taxon>Planctomycetota</taxon>
        <taxon>Planctomycetia</taxon>
        <taxon>Planctomycetales</taxon>
        <taxon>Planctomycetaceae</taxon>
        <taxon>Alienimonas</taxon>
    </lineage>
</organism>
<keyword evidence="3" id="KW-0963">Cytoplasm</keyword>
<dbReference type="GO" id="GO:0046933">
    <property type="term" value="F:proton-transporting ATP synthase activity, rotational mechanism"/>
    <property type="evidence" value="ECO:0007669"/>
    <property type="project" value="TreeGrafter"/>
</dbReference>
<dbReference type="InterPro" id="IPR027417">
    <property type="entry name" value="P-loop_NTPase"/>
</dbReference>
<dbReference type="InterPro" id="IPR020003">
    <property type="entry name" value="ATPase_a/bsu_AS"/>
</dbReference>
<dbReference type="GO" id="GO:0016887">
    <property type="term" value="F:ATP hydrolysis activity"/>
    <property type="evidence" value="ECO:0007669"/>
    <property type="project" value="InterPro"/>
</dbReference>
<dbReference type="InterPro" id="IPR000194">
    <property type="entry name" value="ATPase_F1/V1/A1_a/bsu_nucl-bd"/>
</dbReference>
<evidence type="ECO:0000259" key="10">
    <source>
        <dbReference type="SMART" id="SM00382"/>
    </source>
</evidence>
<reference evidence="11 12" key="1">
    <citation type="submission" date="2019-02" db="EMBL/GenBank/DDBJ databases">
        <title>Deep-cultivation of Planctomycetes and their phenomic and genomic characterization uncovers novel biology.</title>
        <authorList>
            <person name="Wiegand S."/>
            <person name="Jogler M."/>
            <person name="Boedeker C."/>
            <person name="Pinto D."/>
            <person name="Vollmers J."/>
            <person name="Rivas-Marin E."/>
            <person name="Kohn T."/>
            <person name="Peeters S.H."/>
            <person name="Heuer A."/>
            <person name="Rast P."/>
            <person name="Oberbeckmann S."/>
            <person name="Bunk B."/>
            <person name="Jeske O."/>
            <person name="Meyerdierks A."/>
            <person name="Storesund J.E."/>
            <person name="Kallscheuer N."/>
            <person name="Luecker S."/>
            <person name="Lage O.M."/>
            <person name="Pohl T."/>
            <person name="Merkel B.J."/>
            <person name="Hornburger P."/>
            <person name="Mueller R.-W."/>
            <person name="Bruemmer F."/>
            <person name="Labrenz M."/>
            <person name="Spormann A.M."/>
            <person name="Op den Camp H."/>
            <person name="Overmann J."/>
            <person name="Amann R."/>
            <person name="Jetten M.S.M."/>
            <person name="Mascher T."/>
            <person name="Medema M.H."/>
            <person name="Devos D.P."/>
            <person name="Kaster A.-K."/>
            <person name="Ovreas L."/>
            <person name="Rohde M."/>
            <person name="Galperin M.Y."/>
            <person name="Jogler C."/>
        </authorList>
    </citation>
    <scope>NUCLEOTIDE SEQUENCE [LARGE SCALE GENOMIC DNA]</scope>
    <source>
        <strain evidence="11 12">CA12</strain>
    </source>
</reference>
<evidence type="ECO:0000256" key="3">
    <source>
        <dbReference type="ARBA" id="ARBA00022490"/>
    </source>
</evidence>
<comment type="subcellular location">
    <subcellularLocation>
        <location evidence="1">Cytoplasm</location>
    </subcellularLocation>
</comment>
<keyword evidence="12" id="KW-1185">Reference proteome</keyword>
<gene>
    <name evidence="11" type="primary">fliI</name>
    <name evidence="11" type="ORF">CA12_37680</name>
</gene>
<evidence type="ECO:0000256" key="5">
    <source>
        <dbReference type="ARBA" id="ARBA00022840"/>
    </source>
</evidence>
<dbReference type="FunFam" id="3.40.50.12240:FF:000002">
    <property type="entry name" value="Flagellum-specific ATP synthase FliI"/>
    <property type="match status" value="1"/>
</dbReference>
<evidence type="ECO:0000313" key="11">
    <source>
        <dbReference type="EMBL" id="QDT17639.1"/>
    </source>
</evidence>
<keyword evidence="2" id="KW-0813">Transport</keyword>
<dbReference type="Pfam" id="PF00006">
    <property type="entry name" value="ATP-synt_ab"/>
    <property type="match status" value="1"/>
</dbReference>
<dbReference type="AlphaFoldDB" id="A0A517PE48"/>
<dbReference type="GO" id="GO:0008564">
    <property type="term" value="F:protein-exporting ATPase activity"/>
    <property type="evidence" value="ECO:0007669"/>
    <property type="project" value="UniProtKB-EC"/>
</dbReference>
<dbReference type="CDD" id="cd01136">
    <property type="entry name" value="ATPase_flagellum-secretory_path_III"/>
    <property type="match status" value="1"/>
</dbReference>
<keyword evidence="6" id="KW-0653">Protein transport</keyword>
<protein>
    <submittedName>
        <fullName evidence="11">Flagellum-specific ATP synthase</fullName>
    </submittedName>
</protein>
<name>A0A517PE48_9PLAN</name>
<dbReference type="GO" id="GO:0030254">
    <property type="term" value="P:protein secretion by the type III secretion system"/>
    <property type="evidence" value="ECO:0007669"/>
    <property type="project" value="InterPro"/>
</dbReference>
<dbReference type="EMBL" id="CP036265">
    <property type="protein sequence ID" value="QDT17639.1"/>
    <property type="molecule type" value="Genomic_DNA"/>
</dbReference>
<evidence type="ECO:0000256" key="1">
    <source>
        <dbReference type="ARBA" id="ARBA00004496"/>
    </source>
</evidence>
<dbReference type="GO" id="GO:0030257">
    <property type="term" value="C:type III protein secretion system complex"/>
    <property type="evidence" value="ECO:0007669"/>
    <property type="project" value="InterPro"/>
</dbReference>